<dbReference type="EMBL" id="SORF01000005">
    <property type="protein sequence ID" value="TDY47975.1"/>
    <property type="molecule type" value="Genomic_DNA"/>
</dbReference>
<keyword evidence="1" id="KW-0472">Membrane</keyword>
<sequence>MVWLIRVVTALLCSAATWGIARVVGDSVKIACVLGCFVLAFGLLSTVRKYLLQHRFLRRDLLSQYIDPMVASAIVAAIVRLVRG</sequence>
<reference evidence="2 3" key="1">
    <citation type="submission" date="2019-03" db="EMBL/GenBank/DDBJ databases">
        <title>Genomic Encyclopedia of Type Strains, Phase IV (KMG-IV): sequencing the most valuable type-strain genomes for metagenomic binning, comparative biology and taxonomic classification.</title>
        <authorList>
            <person name="Goeker M."/>
        </authorList>
    </citation>
    <scope>NUCLEOTIDE SEQUENCE [LARGE SCALE GENOMIC DNA]</scope>
    <source>
        <strain evidence="2 3">DSM 17974</strain>
    </source>
</reference>
<evidence type="ECO:0000313" key="2">
    <source>
        <dbReference type="EMBL" id="TDY47975.1"/>
    </source>
</evidence>
<comment type="caution">
    <text evidence="2">The sequence shown here is derived from an EMBL/GenBank/DDBJ whole genome shotgun (WGS) entry which is preliminary data.</text>
</comment>
<dbReference type="RefSeq" id="WP_134159355.1">
    <property type="nucleotide sequence ID" value="NZ_BSUS01000001.1"/>
</dbReference>
<proteinExistence type="predicted"/>
<feature type="transmembrane region" description="Helical" evidence="1">
    <location>
        <begin position="27"/>
        <end position="44"/>
    </location>
</feature>
<organism evidence="2 3">
    <name type="scientific">Alicyclobacillus sacchari</name>
    <dbReference type="NCBI Taxonomy" id="392010"/>
    <lineage>
        <taxon>Bacteria</taxon>
        <taxon>Bacillati</taxon>
        <taxon>Bacillota</taxon>
        <taxon>Bacilli</taxon>
        <taxon>Bacillales</taxon>
        <taxon>Alicyclobacillaceae</taxon>
        <taxon>Alicyclobacillus</taxon>
    </lineage>
</organism>
<protein>
    <submittedName>
        <fullName evidence="2">Uncharacterized protein</fullName>
    </submittedName>
</protein>
<dbReference type="Proteomes" id="UP000294581">
    <property type="component" value="Unassembled WGS sequence"/>
</dbReference>
<keyword evidence="3" id="KW-1185">Reference proteome</keyword>
<dbReference type="AlphaFoldDB" id="A0A4R8LR63"/>
<name>A0A4R8LR63_9BACL</name>
<evidence type="ECO:0000256" key="1">
    <source>
        <dbReference type="SAM" id="Phobius"/>
    </source>
</evidence>
<keyword evidence="1" id="KW-0812">Transmembrane</keyword>
<keyword evidence="1" id="KW-1133">Transmembrane helix</keyword>
<evidence type="ECO:0000313" key="3">
    <source>
        <dbReference type="Proteomes" id="UP000294581"/>
    </source>
</evidence>
<accession>A0A4R8LR63</accession>
<gene>
    <name evidence="2" type="ORF">C7445_105156</name>
</gene>
<dbReference type="OrthoDB" id="2377132at2"/>